<dbReference type="Proteomes" id="UP000821837">
    <property type="component" value="Chromosome 1"/>
</dbReference>
<proteinExistence type="predicted"/>
<accession>A0A9D4QHE9</accession>
<reference evidence="1" key="2">
    <citation type="submission" date="2021-09" db="EMBL/GenBank/DDBJ databases">
        <authorList>
            <person name="Jia N."/>
            <person name="Wang J."/>
            <person name="Shi W."/>
            <person name="Du L."/>
            <person name="Sun Y."/>
            <person name="Zhan W."/>
            <person name="Jiang J."/>
            <person name="Wang Q."/>
            <person name="Zhang B."/>
            <person name="Ji P."/>
            <person name="Sakyi L.B."/>
            <person name="Cui X."/>
            <person name="Yuan T."/>
            <person name="Jiang B."/>
            <person name="Yang W."/>
            <person name="Lam T.T.-Y."/>
            <person name="Chang Q."/>
            <person name="Ding S."/>
            <person name="Wang X."/>
            <person name="Zhu J."/>
            <person name="Ruan X."/>
            <person name="Zhao L."/>
            <person name="Wei J."/>
            <person name="Que T."/>
            <person name="Du C."/>
            <person name="Cheng J."/>
            <person name="Dai P."/>
            <person name="Han X."/>
            <person name="Huang E."/>
            <person name="Gao Y."/>
            <person name="Liu J."/>
            <person name="Shao H."/>
            <person name="Ye R."/>
            <person name="Li L."/>
            <person name="Wei W."/>
            <person name="Wang X."/>
            <person name="Wang C."/>
            <person name="Huo Q."/>
            <person name="Li W."/>
            <person name="Guo W."/>
            <person name="Chen H."/>
            <person name="Chen S."/>
            <person name="Zhou L."/>
            <person name="Zhou L."/>
            <person name="Ni X."/>
            <person name="Tian J."/>
            <person name="Zhou Y."/>
            <person name="Sheng Y."/>
            <person name="Liu T."/>
            <person name="Pan Y."/>
            <person name="Xia L."/>
            <person name="Li J."/>
            <person name="Zhao F."/>
            <person name="Cao W."/>
        </authorList>
    </citation>
    <scope>NUCLEOTIDE SEQUENCE</scope>
    <source>
        <strain evidence="1">Rsan-2018</strain>
        <tissue evidence="1">Larvae</tissue>
    </source>
</reference>
<dbReference type="EMBL" id="JABSTV010001245">
    <property type="protein sequence ID" value="KAH7982989.1"/>
    <property type="molecule type" value="Genomic_DNA"/>
</dbReference>
<protein>
    <submittedName>
        <fullName evidence="1">Uncharacterized protein</fullName>
    </submittedName>
</protein>
<keyword evidence="2" id="KW-1185">Reference proteome</keyword>
<evidence type="ECO:0000313" key="2">
    <source>
        <dbReference type="Proteomes" id="UP000821837"/>
    </source>
</evidence>
<reference evidence="1" key="1">
    <citation type="journal article" date="2020" name="Cell">
        <title>Large-Scale Comparative Analyses of Tick Genomes Elucidate Their Genetic Diversity and Vector Capacities.</title>
        <authorList>
            <consortium name="Tick Genome and Microbiome Consortium (TIGMIC)"/>
            <person name="Jia N."/>
            <person name="Wang J."/>
            <person name="Shi W."/>
            <person name="Du L."/>
            <person name="Sun Y."/>
            <person name="Zhan W."/>
            <person name="Jiang J.F."/>
            <person name="Wang Q."/>
            <person name="Zhang B."/>
            <person name="Ji P."/>
            <person name="Bell-Sakyi L."/>
            <person name="Cui X.M."/>
            <person name="Yuan T.T."/>
            <person name="Jiang B.G."/>
            <person name="Yang W.F."/>
            <person name="Lam T.T."/>
            <person name="Chang Q.C."/>
            <person name="Ding S.J."/>
            <person name="Wang X.J."/>
            <person name="Zhu J.G."/>
            <person name="Ruan X.D."/>
            <person name="Zhao L."/>
            <person name="Wei J.T."/>
            <person name="Ye R.Z."/>
            <person name="Que T.C."/>
            <person name="Du C.H."/>
            <person name="Zhou Y.H."/>
            <person name="Cheng J.X."/>
            <person name="Dai P.F."/>
            <person name="Guo W.B."/>
            <person name="Han X.H."/>
            <person name="Huang E.J."/>
            <person name="Li L.F."/>
            <person name="Wei W."/>
            <person name="Gao Y.C."/>
            <person name="Liu J.Z."/>
            <person name="Shao H.Z."/>
            <person name="Wang X."/>
            <person name="Wang C.C."/>
            <person name="Yang T.C."/>
            <person name="Huo Q.B."/>
            <person name="Li W."/>
            <person name="Chen H.Y."/>
            <person name="Chen S.E."/>
            <person name="Zhou L.G."/>
            <person name="Ni X.B."/>
            <person name="Tian J.H."/>
            <person name="Sheng Y."/>
            <person name="Liu T."/>
            <person name="Pan Y.S."/>
            <person name="Xia L.Y."/>
            <person name="Li J."/>
            <person name="Zhao F."/>
            <person name="Cao W.C."/>
        </authorList>
    </citation>
    <scope>NUCLEOTIDE SEQUENCE</scope>
    <source>
        <strain evidence="1">Rsan-2018</strain>
    </source>
</reference>
<organism evidence="1 2">
    <name type="scientific">Rhipicephalus sanguineus</name>
    <name type="common">Brown dog tick</name>
    <name type="synonym">Ixodes sanguineus</name>
    <dbReference type="NCBI Taxonomy" id="34632"/>
    <lineage>
        <taxon>Eukaryota</taxon>
        <taxon>Metazoa</taxon>
        <taxon>Ecdysozoa</taxon>
        <taxon>Arthropoda</taxon>
        <taxon>Chelicerata</taxon>
        <taxon>Arachnida</taxon>
        <taxon>Acari</taxon>
        <taxon>Parasitiformes</taxon>
        <taxon>Ixodida</taxon>
        <taxon>Ixodoidea</taxon>
        <taxon>Ixodidae</taxon>
        <taxon>Rhipicephalinae</taxon>
        <taxon>Rhipicephalus</taxon>
        <taxon>Rhipicephalus</taxon>
    </lineage>
</organism>
<evidence type="ECO:0000313" key="1">
    <source>
        <dbReference type="EMBL" id="KAH7982989.1"/>
    </source>
</evidence>
<comment type="caution">
    <text evidence="1">The sequence shown here is derived from an EMBL/GenBank/DDBJ whole genome shotgun (WGS) entry which is preliminary data.</text>
</comment>
<dbReference type="AlphaFoldDB" id="A0A9D4QHE9"/>
<sequence>MLDSPALDEHHIVAELKTIDEAGTALQWLRQHQAHIGQLGGLRKYHELSPFLLEGLALQQSAPGTN</sequence>
<name>A0A9D4QHE9_RHISA</name>
<gene>
    <name evidence="1" type="ORF">HPB52_008573</name>
</gene>